<dbReference type="PANTHER" id="PTHR34978:SF3">
    <property type="entry name" value="SLR0241 PROTEIN"/>
    <property type="match status" value="1"/>
</dbReference>
<evidence type="ECO:0000313" key="10">
    <source>
        <dbReference type="Proteomes" id="UP000001425"/>
    </source>
</evidence>
<sequence>MHSILFAIAVLIAFGLRWAIRCWPGGLSWSIALGFFALPPLLLITTSMAIAWMGCGWMFGFPASMGSHFLAWLFLLWTAVCVANLTWQTWQTLAAVKVHPLADWQGQKIRLLDTPFPYSAQVGLWSPELVVSQGLLKLLSPEQVNAVLAHENAHRFYRDTWTFFWLGCLRRLTFWLPETESLWQELLWQRECRADRHGAKNCDPLLLAEALALVSQNSIVANPIPLAVPFSGQQDRLLARIDHLLGFSITPDSHRLASWVGSFLLLVIAILPLILIPLHIK</sequence>
<evidence type="ECO:0000256" key="5">
    <source>
        <dbReference type="ARBA" id="ARBA00023049"/>
    </source>
</evidence>
<feature type="domain" description="Peptidase M48" evidence="8">
    <location>
        <begin position="128"/>
        <end position="182"/>
    </location>
</feature>
<keyword evidence="5 6" id="KW-0482">Metalloprotease</keyword>
<reference evidence="9 10" key="1">
    <citation type="journal article" date="1995" name="DNA Res.">
        <title>Sequence analysis of the genome of the unicellular cyanobacterium Synechocystis sp. strain PCC6803. I. Sequence features in the 1 Mb region from map positions 64% to 92% of the genome.</title>
        <authorList>
            <person name="Kaneko T."/>
            <person name="Tanaka A."/>
            <person name="Sato S."/>
            <person name="Kotani H."/>
            <person name="Sazuka T."/>
            <person name="Miyajima N."/>
            <person name="Sugiura M."/>
            <person name="Tabata S."/>
        </authorList>
    </citation>
    <scope>NUCLEOTIDE SEQUENCE [LARGE SCALE GENOMIC DNA]</scope>
    <source>
        <strain evidence="10">ATCC 27184 / PCC 6803 / Kazusa</strain>
    </source>
</reference>
<dbReference type="STRING" id="1148.gene:10497558"/>
<dbReference type="AlphaFoldDB" id="P72696"/>
<keyword evidence="3 6" id="KW-0378">Hydrolase</keyword>
<keyword evidence="4 6" id="KW-0862">Zinc</keyword>
<dbReference type="InParanoid" id="P72696"/>
<evidence type="ECO:0000256" key="2">
    <source>
        <dbReference type="ARBA" id="ARBA00022723"/>
    </source>
</evidence>
<protein>
    <submittedName>
        <fullName evidence="9">Slr0241 protein</fullName>
    </submittedName>
</protein>
<organism evidence="9 10">
    <name type="scientific">Synechocystis sp. (strain ATCC 27184 / PCC 6803 / Kazusa)</name>
    <dbReference type="NCBI Taxonomy" id="1111708"/>
    <lineage>
        <taxon>Bacteria</taxon>
        <taxon>Bacillati</taxon>
        <taxon>Cyanobacteriota</taxon>
        <taxon>Cyanophyceae</taxon>
        <taxon>Synechococcales</taxon>
        <taxon>Merismopediaceae</taxon>
        <taxon>Synechocystis</taxon>
    </lineage>
</organism>
<dbReference type="CDD" id="cd07326">
    <property type="entry name" value="M56_BlaR1_MecR1_like"/>
    <property type="match status" value="1"/>
</dbReference>
<feature type="transmembrane region" description="Helical" evidence="7">
    <location>
        <begin position="29"/>
        <end position="57"/>
    </location>
</feature>
<accession>P72696</accession>
<dbReference type="KEGG" id="syn:slr0241"/>
<evidence type="ECO:0000313" key="9">
    <source>
        <dbReference type="EMBL" id="BAA16703.1"/>
    </source>
</evidence>
<name>P72696_SYNY3</name>
<proteinExistence type="inferred from homology"/>
<dbReference type="Pfam" id="PF01435">
    <property type="entry name" value="Peptidase_M48"/>
    <property type="match status" value="1"/>
</dbReference>
<dbReference type="EnsemblBacteria" id="BAA16703">
    <property type="protein sequence ID" value="BAA16703"/>
    <property type="gene ID" value="BAA16703"/>
</dbReference>
<keyword evidence="1 6" id="KW-0645">Protease</keyword>
<dbReference type="EMBL" id="BA000022">
    <property type="protein sequence ID" value="BAA16703.1"/>
    <property type="molecule type" value="Genomic_DNA"/>
</dbReference>
<keyword evidence="2" id="KW-0479">Metal-binding</keyword>
<keyword evidence="7" id="KW-0472">Membrane</keyword>
<gene>
    <name evidence="9" type="ordered locus">slr0241</name>
</gene>
<dbReference type="Gene3D" id="3.30.2010.10">
    <property type="entry name" value="Metalloproteases ('zincins'), catalytic domain"/>
    <property type="match status" value="1"/>
</dbReference>
<dbReference type="GO" id="GO:0004222">
    <property type="term" value="F:metalloendopeptidase activity"/>
    <property type="evidence" value="ECO:0007669"/>
    <property type="project" value="InterPro"/>
</dbReference>
<dbReference type="PIR" id="S74551">
    <property type="entry name" value="S74551"/>
</dbReference>
<evidence type="ECO:0000259" key="8">
    <source>
        <dbReference type="Pfam" id="PF01435"/>
    </source>
</evidence>
<keyword evidence="10" id="KW-1185">Reference proteome</keyword>
<dbReference type="Proteomes" id="UP000001425">
    <property type="component" value="Chromosome"/>
</dbReference>
<evidence type="ECO:0000256" key="1">
    <source>
        <dbReference type="ARBA" id="ARBA00022670"/>
    </source>
</evidence>
<keyword evidence="7" id="KW-1133">Transmembrane helix</keyword>
<feature type="transmembrane region" description="Helical" evidence="7">
    <location>
        <begin position="69"/>
        <end position="87"/>
    </location>
</feature>
<comment type="cofactor">
    <cofactor evidence="6">
        <name>Zn(2+)</name>
        <dbReference type="ChEBI" id="CHEBI:29105"/>
    </cofactor>
    <text evidence="6">Binds 1 zinc ion per subunit.</text>
</comment>
<dbReference type="GO" id="GO:0006508">
    <property type="term" value="P:proteolysis"/>
    <property type="evidence" value="ECO:0007669"/>
    <property type="project" value="UniProtKB-KW"/>
</dbReference>
<dbReference type="InterPro" id="IPR052173">
    <property type="entry name" value="Beta-lactam_resp_regulator"/>
</dbReference>
<comment type="similarity">
    <text evidence="6">Belongs to the peptidase M48 family.</text>
</comment>
<feature type="transmembrane region" description="Helical" evidence="7">
    <location>
        <begin position="256"/>
        <end position="278"/>
    </location>
</feature>
<dbReference type="GO" id="GO:0046872">
    <property type="term" value="F:metal ion binding"/>
    <property type="evidence" value="ECO:0007669"/>
    <property type="project" value="UniProtKB-KW"/>
</dbReference>
<dbReference type="eggNOG" id="COG0501">
    <property type="taxonomic scope" value="Bacteria"/>
</dbReference>
<keyword evidence="7" id="KW-0812">Transmembrane</keyword>
<dbReference type="InterPro" id="IPR001915">
    <property type="entry name" value="Peptidase_M48"/>
</dbReference>
<evidence type="ECO:0000256" key="7">
    <source>
        <dbReference type="SAM" id="Phobius"/>
    </source>
</evidence>
<evidence type="ECO:0000256" key="3">
    <source>
        <dbReference type="ARBA" id="ARBA00022801"/>
    </source>
</evidence>
<evidence type="ECO:0000256" key="6">
    <source>
        <dbReference type="RuleBase" id="RU003983"/>
    </source>
</evidence>
<dbReference type="PaxDb" id="1148-1651776"/>
<dbReference type="PANTHER" id="PTHR34978">
    <property type="entry name" value="POSSIBLE SENSOR-TRANSDUCER PROTEIN BLAR"/>
    <property type="match status" value="1"/>
</dbReference>
<reference evidence="9 10" key="2">
    <citation type="journal article" date="1996" name="DNA Res.">
        <title>Sequence analysis of the genome of the unicellular cyanobacterium Synechocystis sp. strain PCC6803. II. Sequence determination of the entire genome and assignment of potential protein-coding regions.</title>
        <authorList>
            <person name="Kaneko T."/>
            <person name="Sato S."/>
            <person name="Kotani H."/>
            <person name="Tanaka A."/>
            <person name="Asamizu E."/>
            <person name="Nakamura Y."/>
            <person name="Miyajima N."/>
            <person name="Hirosawa M."/>
            <person name="Sugiura M."/>
            <person name="Sasamoto S."/>
            <person name="Kimura T."/>
            <person name="Hosouchi T."/>
            <person name="Matsuno A."/>
            <person name="Muraki A."/>
            <person name="Nakazaki N."/>
            <person name="Naruo K."/>
            <person name="Okumura S."/>
            <person name="Shimpo S."/>
            <person name="Takeuchi C."/>
            <person name="Wada T."/>
            <person name="Watanabe A."/>
            <person name="Yamada M."/>
            <person name="Yasuda M."/>
            <person name="Tabata S."/>
        </authorList>
    </citation>
    <scope>NUCLEOTIDE SEQUENCE [LARGE SCALE GENOMIC DNA]</scope>
    <source>
        <strain evidence="10">ATCC 27184 / PCC 6803 / Kazusa</strain>
    </source>
</reference>
<evidence type="ECO:0000256" key="4">
    <source>
        <dbReference type="ARBA" id="ARBA00022833"/>
    </source>
</evidence>